<dbReference type="Pfam" id="PF13889">
    <property type="entry name" value="Chromosome_seg"/>
    <property type="match status" value="1"/>
</dbReference>
<dbReference type="InterPro" id="IPR051506">
    <property type="entry name" value="ATOS_Transcription_Regulators"/>
</dbReference>
<dbReference type="InParanoid" id="V5IQ07"/>
<dbReference type="OrthoDB" id="8625101at2759"/>
<dbReference type="STRING" id="367110.V5IQ07"/>
<reference evidence="3 4" key="1">
    <citation type="journal article" date="2003" name="Nature">
        <title>The genome sequence of the filamentous fungus Neurospora crassa.</title>
        <authorList>
            <person name="Galagan J.E."/>
            <person name="Calvo S.E."/>
            <person name="Borkovich K.A."/>
            <person name="Selker E.U."/>
            <person name="Read N.D."/>
            <person name="Jaffe D."/>
            <person name="FitzHugh W."/>
            <person name="Ma L.J."/>
            <person name="Smirnov S."/>
            <person name="Purcell S."/>
            <person name="Rehman B."/>
            <person name="Elkins T."/>
            <person name="Engels R."/>
            <person name="Wang S."/>
            <person name="Nielsen C.B."/>
            <person name="Butler J."/>
            <person name="Endrizzi M."/>
            <person name="Qui D."/>
            <person name="Ianakiev P."/>
            <person name="Bell-Pedersen D."/>
            <person name="Nelson M.A."/>
            <person name="Werner-Washburne M."/>
            <person name="Selitrennikoff C.P."/>
            <person name="Kinsey J.A."/>
            <person name="Braun E.L."/>
            <person name="Zelter A."/>
            <person name="Schulte U."/>
            <person name="Kothe G.O."/>
            <person name="Jedd G."/>
            <person name="Mewes W."/>
            <person name="Staben C."/>
            <person name="Marcotte E."/>
            <person name="Greenberg D."/>
            <person name="Roy A."/>
            <person name="Foley K."/>
            <person name="Naylor J."/>
            <person name="Stange-Thomann N."/>
            <person name="Barrett R."/>
            <person name="Gnerre S."/>
            <person name="Kamal M."/>
            <person name="Kamvysselis M."/>
            <person name="Mauceli E."/>
            <person name="Bielke C."/>
            <person name="Rudd S."/>
            <person name="Frishman D."/>
            <person name="Krystofova S."/>
            <person name="Rasmussen C."/>
            <person name="Metzenberg R.L."/>
            <person name="Perkins D.D."/>
            <person name="Kroken S."/>
            <person name="Cogoni C."/>
            <person name="Macino G."/>
            <person name="Catcheside D."/>
            <person name="Li W."/>
            <person name="Pratt R.J."/>
            <person name="Osmani S.A."/>
            <person name="DeSouza C.P."/>
            <person name="Glass L."/>
            <person name="Orbach M.J."/>
            <person name="Berglund J.A."/>
            <person name="Voelker R."/>
            <person name="Yarden O."/>
            <person name="Plamann M."/>
            <person name="Seiler S."/>
            <person name="Dunlap J."/>
            <person name="Radford A."/>
            <person name="Aramayo R."/>
            <person name="Natvig D.O."/>
            <person name="Alex L.A."/>
            <person name="Mannhaupt G."/>
            <person name="Ebbole D.J."/>
            <person name="Freitag M."/>
            <person name="Paulsen I."/>
            <person name="Sachs M.S."/>
            <person name="Lander E.S."/>
            <person name="Nusbaum C."/>
            <person name="Birren B."/>
        </authorList>
    </citation>
    <scope>NUCLEOTIDE SEQUENCE [LARGE SCALE GENOMIC DNA]</scope>
    <source>
        <strain evidence="4">ATCC 24698 / 74-OR23-1A / CBS 708.71 / DSM 1257 / FGSC 987</strain>
    </source>
</reference>
<dbReference type="PANTHER" id="PTHR13199">
    <property type="entry name" value="GH03947P"/>
    <property type="match status" value="1"/>
</dbReference>
<keyword evidence="4" id="KW-1185">Reference proteome</keyword>
<feature type="compositionally biased region" description="Low complexity" evidence="1">
    <location>
        <begin position="354"/>
        <end position="365"/>
    </location>
</feature>
<evidence type="ECO:0000259" key="2">
    <source>
        <dbReference type="Pfam" id="PF13889"/>
    </source>
</evidence>
<dbReference type="RefSeq" id="XP_011394386.1">
    <property type="nucleotide sequence ID" value="XM_011396084.1"/>
</dbReference>
<gene>
    <name evidence="3" type="ORF">NCU16778</name>
</gene>
<feature type="region of interest" description="Disordered" evidence="1">
    <location>
        <begin position="148"/>
        <end position="235"/>
    </location>
</feature>
<evidence type="ECO:0000313" key="4">
    <source>
        <dbReference type="Proteomes" id="UP000001805"/>
    </source>
</evidence>
<feature type="region of interest" description="Disordered" evidence="1">
    <location>
        <begin position="20"/>
        <end position="41"/>
    </location>
</feature>
<evidence type="ECO:0000313" key="3">
    <source>
        <dbReference type="EMBL" id="ESA42851.1"/>
    </source>
</evidence>
<feature type="region of interest" description="Disordered" evidence="1">
    <location>
        <begin position="354"/>
        <end position="395"/>
    </location>
</feature>
<dbReference type="VEuPathDB" id="FungiDB:NCU16778"/>
<name>V5IQ07_NEUCR</name>
<dbReference type="EMBL" id="CM002239">
    <property type="protein sequence ID" value="ESA42851.1"/>
    <property type="molecule type" value="Genomic_DNA"/>
</dbReference>
<feature type="compositionally biased region" description="Basic and acidic residues" evidence="1">
    <location>
        <begin position="20"/>
        <end position="29"/>
    </location>
</feature>
<dbReference type="AlphaFoldDB" id="V5IQ07"/>
<sequence>MPFSHNLSNQGRLAHVSHAEMPEPTDRIQSDPMTASPKSLPCRVSEESIRTEFCEGPVDSPYSPATPERKLPSALTYDRAELMHLLKRTESPNWVPGRHLESRLYEDEVQPSQQTPRTLILNGSCLLSPPATAQEKQDAVFYRYSSTVHGRSRGDDGPSPYVGQIDLENGLPNPEELQRSKRKQESRQAGQKSPNGDRIAHDIGDEALGGDGQRFEKNKKTSRSHKSPPGGSYRIPEKGQLQIVIKNQNKTAVKLFLVPYDLTGMEAGTKTFIRQRSYSAGPIIDGLESTVPDGPPILRYLIHLHICSPSKGRFYLYKDIRVVFANRVPDGTEKLRNEVTYPEPRYMPYRTLRTSNLSSTPTNNSVAPKPSQHAPGLAADRQDENQSDTRQPSQDAEYLNTCLHFPRPTAMAAGSDAMTGLALTGPPALLGRYDKLNRGDVGYGGNPFGYVTDGRPGSAESLLSKRLRSLGVQSLVTDDGVEDVVNGPISTTRE</sequence>
<evidence type="ECO:0000256" key="1">
    <source>
        <dbReference type="SAM" id="MobiDB-lite"/>
    </source>
</evidence>
<feature type="compositionally biased region" description="Basic and acidic residues" evidence="1">
    <location>
        <begin position="176"/>
        <end position="186"/>
    </location>
</feature>
<dbReference type="PANTHER" id="PTHR13199:SF11">
    <property type="entry name" value="PROTEIN ATOSSA"/>
    <property type="match status" value="1"/>
</dbReference>
<organism evidence="3 4">
    <name type="scientific">Neurospora crassa (strain ATCC 24698 / 74-OR23-1A / CBS 708.71 / DSM 1257 / FGSC 987)</name>
    <dbReference type="NCBI Taxonomy" id="367110"/>
    <lineage>
        <taxon>Eukaryota</taxon>
        <taxon>Fungi</taxon>
        <taxon>Dikarya</taxon>
        <taxon>Ascomycota</taxon>
        <taxon>Pezizomycotina</taxon>
        <taxon>Sordariomycetes</taxon>
        <taxon>Sordariomycetidae</taxon>
        <taxon>Sordariales</taxon>
        <taxon>Sordariaceae</taxon>
        <taxon>Neurospora</taxon>
    </lineage>
</organism>
<dbReference type="GeneID" id="23569652"/>
<dbReference type="Proteomes" id="UP000001805">
    <property type="component" value="Chromosome 4, Linkage Group IV"/>
</dbReference>
<accession>V5IQ07</accession>
<proteinExistence type="predicted"/>
<dbReference type="InterPro" id="IPR033473">
    <property type="entry name" value="Atos-like_C"/>
</dbReference>
<protein>
    <recommendedName>
        <fullName evidence="2">Atos-like C-terminal domain-containing protein</fullName>
    </recommendedName>
</protein>
<feature type="domain" description="Atos-like C-terminal" evidence="2">
    <location>
        <begin position="297"/>
        <end position="349"/>
    </location>
</feature>
<dbReference type="KEGG" id="ncr:NCU16778"/>